<protein>
    <recommendedName>
        <fullName evidence="4">Cohesin domain-containing protein</fullName>
    </recommendedName>
</protein>
<sequence>MPVLRYVCIILVLMVLADTARATDHFVLGINGGMEVSAGATFTVSAIMYYDTSNNRINFDGDKYLTWTSTPYATATLPQGTVTFTSGATSSISGFVLYNASEKATITVKSTDGMAGTLSSITVNAGIPSCFNVMIKDNGTKTAGVGFGVDLEMMDAYGNLNNDPSWAATYSI</sequence>
<gene>
    <name evidence="2" type="ORF">COZ13_09740</name>
</gene>
<comment type="caution">
    <text evidence="2">The sequence shown here is derived from an EMBL/GenBank/DDBJ whole genome shotgun (WGS) entry which is preliminary data.</text>
</comment>
<organism evidence="2 3">
    <name type="scientific">Candidatus Desantisbacteria bacterium CG_4_10_14_3_um_filter_40_18</name>
    <dbReference type="NCBI Taxonomy" id="1974544"/>
    <lineage>
        <taxon>Bacteria</taxon>
        <taxon>Candidatus Desantisiibacteriota</taxon>
    </lineage>
</organism>
<keyword evidence="1" id="KW-0732">Signal</keyword>
<dbReference type="AlphaFoldDB" id="A0A2M7NYY9"/>
<accession>A0A2M7NYY9</accession>
<dbReference type="EMBL" id="PFKI01000285">
    <property type="protein sequence ID" value="PIY18602.1"/>
    <property type="molecule type" value="Genomic_DNA"/>
</dbReference>
<feature type="chain" id="PRO_5014604670" description="Cohesin domain-containing protein" evidence="1">
    <location>
        <begin position="23"/>
        <end position="172"/>
    </location>
</feature>
<evidence type="ECO:0000313" key="2">
    <source>
        <dbReference type="EMBL" id="PIY18602.1"/>
    </source>
</evidence>
<evidence type="ECO:0000256" key="1">
    <source>
        <dbReference type="SAM" id="SignalP"/>
    </source>
</evidence>
<evidence type="ECO:0008006" key="4">
    <source>
        <dbReference type="Google" id="ProtNLM"/>
    </source>
</evidence>
<name>A0A2M7NYY9_9BACT</name>
<evidence type="ECO:0000313" key="3">
    <source>
        <dbReference type="Proteomes" id="UP000231028"/>
    </source>
</evidence>
<feature type="non-terminal residue" evidence="2">
    <location>
        <position position="172"/>
    </location>
</feature>
<reference evidence="3" key="1">
    <citation type="submission" date="2017-09" db="EMBL/GenBank/DDBJ databases">
        <title>Depth-based differentiation of microbial function through sediment-hosted aquifers and enrichment of novel symbionts in the deep terrestrial subsurface.</title>
        <authorList>
            <person name="Probst A.J."/>
            <person name="Ladd B."/>
            <person name="Jarett J.K."/>
            <person name="Geller-Mcgrath D.E."/>
            <person name="Sieber C.M.K."/>
            <person name="Emerson J.B."/>
            <person name="Anantharaman K."/>
            <person name="Thomas B.C."/>
            <person name="Malmstrom R."/>
            <person name="Stieglmeier M."/>
            <person name="Klingl A."/>
            <person name="Woyke T."/>
            <person name="Ryan C.M."/>
            <person name="Banfield J.F."/>
        </authorList>
    </citation>
    <scope>NUCLEOTIDE SEQUENCE [LARGE SCALE GENOMIC DNA]</scope>
</reference>
<feature type="signal peptide" evidence="1">
    <location>
        <begin position="1"/>
        <end position="22"/>
    </location>
</feature>
<proteinExistence type="predicted"/>
<dbReference type="Proteomes" id="UP000231028">
    <property type="component" value="Unassembled WGS sequence"/>
</dbReference>